<evidence type="ECO:0000256" key="1">
    <source>
        <dbReference type="ARBA" id="ARBA00009574"/>
    </source>
</evidence>
<evidence type="ECO:0000256" key="2">
    <source>
        <dbReference type="ARBA" id="ARBA00013807"/>
    </source>
</evidence>
<keyword evidence="7" id="KW-1185">Reference proteome</keyword>
<dbReference type="GO" id="GO:0035493">
    <property type="term" value="P:SNARE complex assembly"/>
    <property type="evidence" value="ECO:0007669"/>
    <property type="project" value="TreeGrafter"/>
</dbReference>
<dbReference type="PANTHER" id="PTHR15157:SF5">
    <property type="entry name" value="UV RADIATION RESISTANCE-ASSOCIATED GENE PROTEIN"/>
    <property type="match status" value="1"/>
</dbReference>
<feature type="region of interest" description="Disordered" evidence="5">
    <location>
        <begin position="1"/>
        <end position="50"/>
    </location>
</feature>
<feature type="compositionally biased region" description="Gly residues" evidence="5">
    <location>
        <begin position="121"/>
        <end position="144"/>
    </location>
</feature>
<dbReference type="Proteomes" id="UP001221413">
    <property type="component" value="Unassembled WGS sequence"/>
</dbReference>
<dbReference type="GO" id="GO:0032991">
    <property type="term" value="C:protein-containing complex"/>
    <property type="evidence" value="ECO:0007669"/>
    <property type="project" value="UniProtKB-ARBA"/>
</dbReference>
<evidence type="ECO:0000256" key="3">
    <source>
        <dbReference type="ARBA" id="ARBA00023054"/>
    </source>
</evidence>
<keyword evidence="3 4" id="KW-0175">Coiled coil</keyword>
<feature type="compositionally biased region" description="Low complexity" evidence="5">
    <location>
        <begin position="145"/>
        <end position="156"/>
    </location>
</feature>
<gene>
    <name evidence="6" type="ORF">Dda_2681</name>
</gene>
<sequence>MVSNEHETSLAHAMSASTAGAKLSVPDGRLTRPGTPVRATRDRPLLSPNGRHLRHLTGIAIRNITSRPAKARRRSNDDDNLHATWRSPGKLAVWGEEKTITHSRSAVDLSTLAAESSAAGAAGGSSGSLGGSLRGEVGGGGGGSSSSAVTDESVSEGGRLSLVRKRRNTRANSILAGTIFEHAATRQKNLVDATLGRLVDCFFTLHHESAGGAWVKPASGCACNPTFQSFELSECGPAITRLDSVIVRVWSRKDPRADFTLLMDLTLNLSYLQFVGRSLDDCKFTFPDNCVIFGLSDGCYTIFSELHPKLLKKFGAPRSTNRSLVFTEVAETCSFDAILKMRNLEDCIYDARETQALLEEQMDATASTKAEYLSHVRALDEENLELKDARKIIARERKRLETLRKHRDALKQSISGRKAAIDAGAENRAVAKKHLHNAKALLGQSVVEANTTTAGIASRRRAILDDLAKIYPIEHIPEQPLNFTICNLHLPNEPPEGHNEDVIAAALGYVAHLVYILSFYLSVYLRYPVIPKGSSSMVHDPISIIQGSRFFPLWAKGVPYFRFEYAMFLLNKNIEQLMESQKCIVLDLRQTLPNLKYLLYVTTASRTQMLSSPRPCSPVVATTAAASPFPPPAPAPTTAAGPAVPTIAILTAPIEERQPPSGSSKVFSLPINRRAAAVAADASGAAGGNSGELLLSRSLPKSTRGFASVSPNGSITRSTISFKRDFRKTQDVL</sequence>
<accession>A0AAD6J4C1</accession>
<comment type="similarity">
    <text evidence="1">Belongs to the ATG14 family.</text>
</comment>
<organism evidence="6 7">
    <name type="scientific">Drechslerella dactyloides</name>
    <name type="common">Nematode-trapping fungus</name>
    <name type="synonym">Arthrobotrys dactyloides</name>
    <dbReference type="NCBI Taxonomy" id="74499"/>
    <lineage>
        <taxon>Eukaryota</taxon>
        <taxon>Fungi</taxon>
        <taxon>Dikarya</taxon>
        <taxon>Ascomycota</taxon>
        <taxon>Pezizomycotina</taxon>
        <taxon>Orbiliomycetes</taxon>
        <taxon>Orbiliales</taxon>
        <taxon>Orbiliaceae</taxon>
        <taxon>Drechslerella</taxon>
    </lineage>
</organism>
<reference evidence="6" key="1">
    <citation type="submission" date="2023-01" db="EMBL/GenBank/DDBJ databases">
        <title>The chitinases involved in constricting ring structure development in the nematode-trapping fungus Drechslerella dactyloides.</title>
        <authorList>
            <person name="Wang R."/>
            <person name="Zhang L."/>
            <person name="Tang P."/>
            <person name="Li S."/>
            <person name="Liang L."/>
        </authorList>
    </citation>
    <scope>NUCLEOTIDE SEQUENCE</scope>
    <source>
        <strain evidence="6">YMF1.00031</strain>
    </source>
</reference>
<dbReference type="GO" id="GO:0000149">
    <property type="term" value="F:SNARE binding"/>
    <property type="evidence" value="ECO:0007669"/>
    <property type="project" value="TreeGrafter"/>
</dbReference>
<dbReference type="Pfam" id="PF10186">
    <property type="entry name" value="ATG14"/>
    <property type="match status" value="1"/>
</dbReference>
<dbReference type="PANTHER" id="PTHR15157">
    <property type="entry name" value="UV RADIATION RESISTANCE-ASSOCIATED GENE PROTEIN"/>
    <property type="match status" value="1"/>
</dbReference>
<feature type="coiled-coil region" evidence="4">
    <location>
        <begin position="379"/>
        <end position="413"/>
    </location>
</feature>
<proteinExistence type="inferred from homology"/>
<evidence type="ECO:0000256" key="5">
    <source>
        <dbReference type="SAM" id="MobiDB-lite"/>
    </source>
</evidence>
<dbReference type="EMBL" id="JAQGDS010000003">
    <property type="protein sequence ID" value="KAJ6261882.1"/>
    <property type="molecule type" value="Genomic_DNA"/>
</dbReference>
<comment type="caution">
    <text evidence="6">The sequence shown here is derived from an EMBL/GenBank/DDBJ whole genome shotgun (WGS) entry which is preliminary data.</text>
</comment>
<name>A0AAD6J4C1_DREDA</name>
<evidence type="ECO:0000256" key="4">
    <source>
        <dbReference type="SAM" id="Coils"/>
    </source>
</evidence>
<feature type="region of interest" description="Disordered" evidence="5">
    <location>
        <begin position="65"/>
        <end position="84"/>
    </location>
</feature>
<evidence type="ECO:0000313" key="7">
    <source>
        <dbReference type="Proteomes" id="UP001221413"/>
    </source>
</evidence>
<dbReference type="AlphaFoldDB" id="A0AAD6J4C1"/>
<evidence type="ECO:0000313" key="6">
    <source>
        <dbReference type="EMBL" id="KAJ6261882.1"/>
    </source>
</evidence>
<protein>
    <recommendedName>
        <fullName evidence="2">Autophagy-related protein 14</fullName>
    </recommendedName>
</protein>
<dbReference type="InterPro" id="IPR018791">
    <property type="entry name" value="UV_resistance/autophagy_Atg14"/>
</dbReference>
<dbReference type="GO" id="GO:0000323">
    <property type="term" value="C:lytic vacuole"/>
    <property type="evidence" value="ECO:0007669"/>
    <property type="project" value="TreeGrafter"/>
</dbReference>
<dbReference type="GO" id="GO:0005768">
    <property type="term" value="C:endosome"/>
    <property type="evidence" value="ECO:0007669"/>
    <property type="project" value="TreeGrafter"/>
</dbReference>
<feature type="region of interest" description="Disordered" evidence="5">
    <location>
        <begin position="119"/>
        <end position="161"/>
    </location>
</feature>